<keyword evidence="3" id="KW-0966">Cell projection</keyword>
<evidence type="ECO:0000313" key="3">
    <source>
        <dbReference type="EMBL" id="MED4401528.1"/>
    </source>
</evidence>
<comment type="caution">
    <text evidence="3">The sequence shown here is derived from an EMBL/GenBank/DDBJ whole genome shotgun (WGS) entry which is preliminary data.</text>
</comment>
<sequence length="463" mass="51937">MNVAVLMQAMNVGTPAIQRANNEAPPVSSFKDVLALEQNSSQMDNSGQISVGIVEEEVTVDPMKLLTEDIEAILAALPMEDGIFKQPISEEDLLQLNFLPEPQLQEVENIVKGSYSLDEIIEKMNDASPLAGILSLLIGMEKLSEQTDVNFKEPLLKIKQMFEETVPTLSNNKTSENITITNFIKDLQALDEADFTKLASHLTAVKLAAMYEQKRENILPLLKNIDDLPDHVSQFLNKTAGTALEKEVVQEIVTHIKTELKSGQPIQNIQTIIESVITKFQTVEPRSEVKTEITISLDQFVNKDQALTVIKEKVEPQVRQEFTNQLLTAMKNSRFGQTPNGTNRLIIKLNPEHLGQLTIRLTQQNGEMVARIIASTQSAKDLLEHSVNQLRHVLPSVSVQIDRFELLAENYQENYREQQGNKERNEQSDAQSGQKQKDDETDASQSFKEVFTTQIGSEEVESE</sequence>
<keyword evidence="4" id="KW-1185">Reference proteome</keyword>
<evidence type="ECO:0000313" key="4">
    <source>
        <dbReference type="Proteomes" id="UP001342826"/>
    </source>
</evidence>
<dbReference type="InterPro" id="IPR038610">
    <property type="entry name" value="FliK-like_C_sf"/>
</dbReference>
<name>A0ABU6NWM5_9BACI</name>
<keyword evidence="3" id="KW-0969">Cilium</keyword>
<accession>A0ABU6NWM5</accession>
<feature type="domain" description="Flagellar hook-length control protein-like C-terminal" evidence="2">
    <location>
        <begin position="337"/>
        <end position="406"/>
    </location>
</feature>
<dbReference type="Pfam" id="PF02120">
    <property type="entry name" value="Flg_hook"/>
    <property type="match status" value="1"/>
</dbReference>
<dbReference type="EMBL" id="JARTFS010000006">
    <property type="protein sequence ID" value="MED4401528.1"/>
    <property type="molecule type" value="Genomic_DNA"/>
</dbReference>
<dbReference type="Proteomes" id="UP001342826">
    <property type="component" value="Unassembled WGS sequence"/>
</dbReference>
<protein>
    <submittedName>
        <fullName evidence="3">Flagellar hook-length control protein FliK</fullName>
    </submittedName>
</protein>
<feature type="compositionally biased region" description="Polar residues" evidence="1">
    <location>
        <begin position="443"/>
        <end position="456"/>
    </location>
</feature>
<feature type="compositionally biased region" description="Basic and acidic residues" evidence="1">
    <location>
        <begin position="416"/>
        <end position="427"/>
    </location>
</feature>
<evidence type="ECO:0000256" key="1">
    <source>
        <dbReference type="SAM" id="MobiDB-lite"/>
    </source>
</evidence>
<dbReference type="CDD" id="cd17470">
    <property type="entry name" value="T3SS_Flik_C"/>
    <property type="match status" value="1"/>
</dbReference>
<feature type="region of interest" description="Disordered" evidence="1">
    <location>
        <begin position="416"/>
        <end position="463"/>
    </location>
</feature>
<keyword evidence="3" id="KW-0282">Flagellum</keyword>
<dbReference type="RefSeq" id="WP_328015150.1">
    <property type="nucleotide sequence ID" value="NZ_JARTFS010000006.1"/>
</dbReference>
<dbReference type="Gene3D" id="3.30.750.140">
    <property type="match status" value="1"/>
</dbReference>
<gene>
    <name evidence="3" type="ORF">P9271_09400</name>
</gene>
<dbReference type="InterPro" id="IPR021136">
    <property type="entry name" value="Flagellar_hook_control-like_C"/>
</dbReference>
<reference evidence="3 4" key="1">
    <citation type="submission" date="2023-03" db="EMBL/GenBank/DDBJ databases">
        <title>Bacillus Genome Sequencing.</title>
        <authorList>
            <person name="Dunlap C."/>
        </authorList>
    </citation>
    <scope>NUCLEOTIDE SEQUENCE [LARGE SCALE GENOMIC DNA]</scope>
    <source>
        <strain evidence="3 4">NRS-1717</strain>
    </source>
</reference>
<organism evidence="3 4">
    <name type="scientific">Metabacillus fastidiosus</name>
    <dbReference type="NCBI Taxonomy" id="1458"/>
    <lineage>
        <taxon>Bacteria</taxon>
        <taxon>Bacillati</taxon>
        <taxon>Bacillota</taxon>
        <taxon>Bacilli</taxon>
        <taxon>Bacillales</taxon>
        <taxon>Bacillaceae</taxon>
        <taxon>Metabacillus</taxon>
    </lineage>
</organism>
<proteinExistence type="predicted"/>
<evidence type="ECO:0000259" key="2">
    <source>
        <dbReference type="Pfam" id="PF02120"/>
    </source>
</evidence>